<dbReference type="Pfam" id="PF00912">
    <property type="entry name" value="Transgly"/>
    <property type="match status" value="1"/>
</dbReference>
<dbReference type="InterPro" id="IPR036950">
    <property type="entry name" value="PBP_transglycosylase"/>
</dbReference>
<dbReference type="HAMAP" id="MF_00766">
    <property type="entry name" value="PGT_MtgA"/>
    <property type="match status" value="1"/>
</dbReference>
<gene>
    <name evidence="11 13" type="primary">mtgA</name>
    <name evidence="13" type="ORF">QJT81_09685</name>
</gene>
<keyword evidence="4 11" id="KW-0808">Transferase</keyword>
<evidence type="ECO:0000313" key="13">
    <source>
        <dbReference type="EMBL" id="WGZ96218.1"/>
    </source>
</evidence>
<dbReference type="NCBIfam" id="TIGR02070">
    <property type="entry name" value="mono_pep_trsgly"/>
    <property type="match status" value="1"/>
</dbReference>
<evidence type="ECO:0000256" key="1">
    <source>
        <dbReference type="ARBA" id="ARBA00022475"/>
    </source>
</evidence>
<keyword evidence="9 11" id="KW-0472">Membrane</keyword>
<name>A0AA95HJY0_9GAMM</name>
<dbReference type="Proteomes" id="UP001301326">
    <property type="component" value="Chromosome"/>
</dbReference>
<dbReference type="GO" id="GO:0005886">
    <property type="term" value="C:plasma membrane"/>
    <property type="evidence" value="ECO:0007669"/>
    <property type="project" value="UniProtKB-SubCell"/>
</dbReference>
<proteinExistence type="inferred from homology"/>
<evidence type="ECO:0000256" key="10">
    <source>
        <dbReference type="ARBA" id="ARBA00023316"/>
    </source>
</evidence>
<dbReference type="EMBL" id="CP124756">
    <property type="protein sequence ID" value="WGZ96218.1"/>
    <property type="molecule type" value="Genomic_DNA"/>
</dbReference>
<dbReference type="PANTHER" id="PTHR30400">
    <property type="entry name" value="MONOFUNCTIONAL BIOSYNTHETIC PEPTIDOGLYCAN TRANSGLYCOSYLASE"/>
    <property type="match status" value="1"/>
</dbReference>
<evidence type="ECO:0000256" key="11">
    <source>
        <dbReference type="HAMAP-Rule" id="MF_00766"/>
    </source>
</evidence>
<organism evidence="13">
    <name type="scientific">Candidatus Thiothrix putei</name>
    <dbReference type="NCBI Taxonomy" id="3080811"/>
    <lineage>
        <taxon>Bacteria</taxon>
        <taxon>Pseudomonadati</taxon>
        <taxon>Pseudomonadota</taxon>
        <taxon>Gammaproteobacteria</taxon>
        <taxon>Thiotrichales</taxon>
        <taxon>Thiotrichaceae</taxon>
        <taxon>Thiothrix</taxon>
    </lineage>
</organism>
<evidence type="ECO:0000256" key="7">
    <source>
        <dbReference type="ARBA" id="ARBA00022984"/>
    </source>
</evidence>
<sequence length="259" mass="29175">MLARISRVGICCDIIRAIMKLYDLLTVGQAKHWAHWLWRVPLLLFMALCVWLLIFRWLPVPTSAFMLRQDVVAIFSAETPFVRHDWVSLEEIPRHMQLAVIASEDQRFAEHWGIDMVATEAAIRAEMRGRGKGGGSTITQQLVKNLFLWEGRSYLRKGLEWGISGVMEIFWSKERILEVYLNTAQFGKADYGVGAASANLLHKPVGKLGAADAALLAAVLPAPRKYSVVKPSGYVRARQSRILRQMRSIGGAAYLQKLD</sequence>
<dbReference type="AlphaFoldDB" id="A0AA95HJY0"/>
<dbReference type="InterPro" id="IPR011812">
    <property type="entry name" value="Pep_trsgly"/>
</dbReference>
<dbReference type="PANTHER" id="PTHR30400:SF0">
    <property type="entry name" value="BIOSYNTHETIC PEPTIDOGLYCAN TRANSGLYCOSYLASE"/>
    <property type="match status" value="1"/>
</dbReference>
<evidence type="ECO:0000256" key="8">
    <source>
        <dbReference type="ARBA" id="ARBA00022989"/>
    </source>
</evidence>
<comment type="pathway">
    <text evidence="11">Cell wall biogenesis; peptidoglycan biosynthesis.</text>
</comment>
<accession>A0AA95HJY0</accession>
<evidence type="ECO:0000256" key="3">
    <source>
        <dbReference type="ARBA" id="ARBA00022676"/>
    </source>
</evidence>
<comment type="function">
    <text evidence="11">Peptidoglycan polymerase that catalyzes glycan chain elongation from lipid-linked precursors.</text>
</comment>
<evidence type="ECO:0000256" key="2">
    <source>
        <dbReference type="ARBA" id="ARBA00022519"/>
    </source>
</evidence>
<dbReference type="GO" id="GO:0009252">
    <property type="term" value="P:peptidoglycan biosynthetic process"/>
    <property type="evidence" value="ECO:0007669"/>
    <property type="project" value="UniProtKB-UniRule"/>
</dbReference>
<comment type="subcellular location">
    <subcellularLocation>
        <location evidence="11">Cell inner membrane</location>
        <topology evidence="11">Single-pass membrane protein</topology>
    </subcellularLocation>
</comment>
<dbReference type="GO" id="GO:0008955">
    <property type="term" value="F:peptidoglycan glycosyltransferase activity"/>
    <property type="evidence" value="ECO:0007669"/>
    <property type="project" value="UniProtKB-UniRule"/>
</dbReference>
<comment type="similarity">
    <text evidence="11">Belongs to the glycosyltransferase 51 family.</text>
</comment>
<dbReference type="Gene3D" id="1.10.3810.10">
    <property type="entry name" value="Biosynthetic peptidoglycan transglycosylase-like"/>
    <property type="match status" value="1"/>
</dbReference>
<evidence type="ECO:0000256" key="4">
    <source>
        <dbReference type="ARBA" id="ARBA00022679"/>
    </source>
</evidence>
<dbReference type="GO" id="GO:0008360">
    <property type="term" value="P:regulation of cell shape"/>
    <property type="evidence" value="ECO:0007669"/>
    <property type="project" value="UniProtKB-KW"/>
</dbReference>
<dbReference type="GO" id="GO:0071555">
    <property type="term" value="P:cell wall organization"/>
    <property type="evidence" value="ECO:0007669"/>
    <property type="project" value="UniProtKB-KW"/>
</dbReference>
<keyword evidence="1 11" id="KW-1003">Cell membrane</keyword>
<keyword evidence="5 11" id="KW-0812">Transmembrane</keyword>
<keyword evidence="7 11" id="KW-0573">Peptidoglycan synthesis</keyword>
<dbReference type="GO" id="GO:0009274">
    <property type="term" value="C:peptidoglycan-based cell wall"/>
    <property type="evidence" value="ECO:0007669"/>
    <property type="project" value="InterPro"/>
</dbReference>
<evidence type="ECO:0000256" key="6">
    <source>
        <dbReference type="ARBA" id="ARBA00022960"/>
    </source>
</evidence>
<protein>
    <recommendedName>
        <fullName evidence="11">Biosynthetic peptidoglycan transglycosylase</fullName>
        <ecNumber evidence="11">2.4.99.28</ecNumber>
    </recommendedName>
    <alternativeName>
        <fullName evidence="11">Glycan polymerase</fullName>
    </alternativeName>
    <alternativeName>
        <fullName evidence="11">Peptidoglycan glycosyltransferase MtgA</fullName>
        <shortName evidence="11">PGT</shortName>
    </alternativeName>
</protein>
<keyword evidence="2 11" id="KW-0997">Cell inner membrane</keyword>
<keyword evidence="3 11" id="KW-0328">Glycosyltransferase</keyword>
<dbReference type="GO" id="GO:0016763">
    <property type="term" value="F:pentosyltransferase activity"/>
    <property type="evidence" value="ECO:0007669"/>
    <property type="project" value="InterPro"/>
</dbReference>
<dbReference type="InterPro" id="IPR001264">
    <property type="entry name" value="Glyco_trans_51"/>
</dbReference>
<dbReference type="InterPro" id="IPR023346">
    <property type="entry name" value="Lysozyme-like_dom_sf"/>
</dbReference>
<comment type="catalytic activity">
    <reaction evidence="11">
        <text>[GlcNAc-(1-&gt;4)-Mur2Ac(oyl-L-Ala-gamma-D-Glu-L-Lys-D-Ala-D-Ala)](n)-di-trans,octa-cis-undecaprenyl diphosphate + beta-D-GlcNAc-(1-&gt;4)-Mur2Ac(oyl-L-Ala-gamma-D-Glu-L-Lys-D-Ala-D-Ala)-di-trans,octa-cis-undecaprenyl diphosphate = [GlcNAc-(1-&gt;4)-Mur2Ac(oyl-L-Ala-gamma-D-Glu-L-Lys-D-Ala-D-Ala)](n+1)-di-trans,octa-cis-undecaprenyl diphosphate + di-trans,octa-cis-undecaprenyl diphosphate + H(+)</text>
        <dbReference type="Rhea" id="RHEA:23708"/>
        <dbReference type="Rhea" id="RHEA-COMP:9602"/>
        <dbReference type="Rhea" id="RHEA-COMP:9603"/>
        <dbReference type="ChEBI" id="CHEBI:15378"/>
        <dbReference type="ChEBI" id="CHEBI:58405"/>
        <dbReference type="ChEBI" id="CHEBI:60033"/>
        <dbReference type="ChEBI" id="CHEBI:78435"/>
        <dbReference type="EC" id="2.4.99.28"/>
    </reaction>
</comment>
<keyword evidence="8 11" id="KW-1133">Transmembrane helix</keyword>
<evidence type="ECO:0000256" key="9">
    <source>
        <dbReference type="ARBA" id="ARBA00023136"/>
    </source>
</evidence>
<dbReference type="KEGG" id="tput:QJT81_09685"/>
<feature type="domain" description="Glycosyl transferase family 51" evidence="12">
    <location>
        <begin position="83"/>
        <end position="246"/>
    </location>
</feature>
<evidence type="ECO:0000259" key="12">
    <source>
        <dbReference type="Pfam" id="PF00912"/>
    </source>
</evidence>
<keyword evidence="6 11" id="KW-0133">Cell shape</keyword>
<reference evidence="13" key="2">
    <citation type="submission" date="2023-04" db="EMBL/GenBank/DDBJ databases">
        <authorList>
            <person name="Beletskiy A.V."/>
            <person name="Mardanov A.V."/>
            <person name="Ravin N.V."/>
        </authorList>
    </citation>
    <scope>NUCLEOTIDE SEQUENCE</scope>
    <source>
        <strain evidence="13">GKL-02</strain>
    </source>
</reference>
<reference evidence="13" key="1">
    <citation type="journal article" date="2023" name="Int. J. Mol. Sci.">
        <title>Metagenomics Revealed a New Genus 'Candidatus Thiocaldithrix dubininis' gen. nov., sp. nov. and a New Species 'Candidatus Thiothrix putei' sp. nov. in the Family Thiotrichaceae, Some Members of Which Have Traits of Both Na+- and H+-Motive Energetics.</title>
        <authorList>
            <person name="Ravin N.V."/>
            <person name="Muntyan M.S."/>
            <person name="Smolyakov D.D."/>
            <person name="Rudenko T.S."/>
            <person name="Beletsky A.V."/>
            <person name="Mardanov A.V."/>
            <person name="Grabovich M.Y."/>
        </authorList>
    </citation>
    <scope>NUCLEOTIDE SEQUENCE</scope>
    <source>
        <strain evidence="13">GKL-02</strain>
    </source>
</reference>
<feature type="transmembrane region" description="Helical" evidence="11">
    <location>
        <begin position="36"/>
        <end position="58"/>
    </location>
</feature>
<dbReference type="EC" id="2.4.99.28" evidence="11"/>
<dbReference type="SUPFAM" id="SSF53955">
    <property type="entry name" value="Lysozyme-like"/>
    <property type="match status" value="1"/>
</dbReference>
<evidence type="ECO:0000256" key="5">
    <source>
        <dbReference type="ARBA" id="ARBA00022692"/>
    </source>
</evidence>
<keyword evidence="10 11" id="KW-0961">Cell wall biogenesis/degradation</keyword>